<gene>
    <name evidence="1" type="ORF">MNBD_GAMMA21-1000</name>
</gene>
<dbReference type="EMBL" id="UOFR01000038">
    <property type="protein sequence ID" value="VAW96366.1"/>
    <property type="molecule type" value="Genomic_DNA"/>
</dbReference>
<dbReference type="Pfam" id="PF20332">
    <property type="entry name" value="DUF6627"/>
    <property type="match status" value="1"/>
</dbReference>
<evidence type="ECO:0000313" key="1">
    <source>
        <dbReference type="EMBL" id="VAW96366.1"/>
    </source>
</evidence>
<organism evidence="1">
    <name type="scientific">hydrothermal vent metagenome</name>
    <dbReference type="NCBI Taxonomy" id="652676"/>
    <lineage>
        <taxon>unclassified sequences</taxon>
        <taxon>metagenomes</taxon>
        <taxon>ecological metagenomes</taxon>
    </lineage>
</organism>
<dbReference type="InterPro" id="IPR046735">
    <property type="entry name" value="PA2779-like"/>
</dbReference>
<evidence type="ECO:0008006" key="2">
    <source>
        <dbReference type="Google" id="ProtNLM"/>
    </source>
</evidence>
<reference evidence="1" key="1">
    <citation type="submission" date="2018-06" db="EMBL/GenBank/DDBJ databases">
        <authorList>
            <person name="Zhirakovskaya E."/>
        </authorList>
    </citation>
    <scope>NUCLEOTIDE SEQUENCE</scope>
</reference>
<dbReference type="AlphaFoldDB" id="A0A3B1AUD0"/>
<protein>
    <recommendedName>
        <fullName evidence="2">PA2779 family protein</fullName>
    </recommendedName>
</protein>
<accession>A0A3B1AUD0</accession>
<name>A0A3B1AUD0_9ZZZZ</name>
<proteinExistence type="predicted"/>
<dbReference type="NCBIfam" id="NF033919">
    <property type="entry name" value="PA2779_fam"/>
    <property type="match status" value="1"/>
</dbReference>
<sequence>MSLLAHTKRILTVMFIVSFFSLGLQGNANAGIVSSEELITAQQFQLDRLQLKTWMAREDVREQLVDLGVDVDSAIARVDSMTNLEVQQLSANMNDMPAGSGFIETAVLAFLVLIILEVTGVTDILPNI</sequence>